<proteinExistence type="predicted"/>
<organism evidence="2 3">
    <name type="scientific">Exophiala xenobiotica</name>
    <dbReference type="NCBI Taxonomy" id="348802"/>
    <lineage>
        <taxon>Eukaryota</taxon>
        <taxon>Fungi</taxon>
        <taxon>Dikarya</taxon>
        <taxon>Ascomycota</taxon>
        <taxon>Pezizomycotina</taxon>
        <taxon>Eurotiomycetes</taxon>
        <taxon>Chaetothyriomycetidae</taxon>
        <taxon>Chaetothyriales</taxon>
        <taxon>Herpotrichiellaceae</taxon>
        <taxon>Exophiala</taxon>
    </lineage>
</organism>
<sequence length="132" mass="15367">MAGYDAIPQAARQRPEPFKLTVSDEQLSQFKNLLRLYPRAPSQNGGRFGVTYEWISKAKDHWENTYDWASSRQYNNPHELARRDREARINSFSNFAVETKDDDGESFQNSIRGSVIPEPRRYPITLSSWLAR</sequence>
<dbReference type="InterPro" id="IPR010497">
    <property type="entry name" value="Epoxide_hydro_N"/>
</dbReference>
<accession>A0A0D2CTU7</accession>
<name>A0A0D2CTU7_9EURO</name>
<keyword evidence="3" id="KW-1185">Reference proteome</keyword>
<evidence type="ECO:0000259" key="1">
    <source>
        <dbReference type="Pfam" id="PF06441"/>
    </source>
</evidence>
<dbReference type="AlphaFoldDB" id="A0A0D2CTU7"/>
<gene>
    <name evidence="2" type="ORF">PV05_09031</name>
</gene>
<dbReference type="STRING" id="348802.A0A0D2CTU7"/>
<dbReference type="Pfam" id="PF06441">
    <property type="entry name" value="EHN"/>
    <property type="match status" value="1"/>
</dbReference>
<protein>
    <recommendedName>
        <fullName evidence="1">Epoxide hydrolase N-terminal domain-containing protein</fullName>
    </recommendedName>
</protein>
<dbReference type="RefSeq" id="XP_013314041.1">
    <property type="nucleotide sequence ID" value="XM_013458587.1"/>
</dbReference>
<evidence type="ECO:0000313" key="3">
    <source>
        <dbReference type="Proteomes" id="UP000054342"/>
    </source>
</evidence>
<reference evidence="2 3" key="1">
    <citation type="submission" date="2015-01" db="EMBL/GenBank/DDBJ databases">
        <title>The Genome Sequence of Exophiala xenobiotica CBS118157.</title>
        <authorList>
            <consortium name="The Broad Institute Genomics Platform"/>
            <person name="Cuomo C."/>
            <person name="de Hoog S."/>
            <person name="Gorbushina A."/>
            <person name="Stielow B."/>
            <person name="Teixiera M."/>
            <person name="Abouelleil A."/>
            <person name="Chapman S.B."/>
            <person name="Priest M."/>
            <person name="Young S.K."/>
            <person name="Wortman J."/>
            <person name="Nusbaum C."/>
            <person name="Birren B."/>
        </authorList>
    </citation>
    <scope>NUCLEOTIDE SEQUENCE [LARGE SCALE GENOMIC DNA]</scope>
    <source>
        <strain evidence="2 3">CBS 118157</strain>
    </source>
</reference>
<feature type="domain" description="Epoxide hydrolase N-terminal" evidence="1">
    <location>
        <begin position="15"/>
        <end position="76"/>
    </location>
</feature>
<dbReference type="InterPro" id="IPR029058">
    <property type="entry name" value="AB_hydrolase_fold"/>
</dbReference>
<dbReference type="OrthoDB" id="7130006at2759"/>
<dbReference type="EMBL" id="KN847321">
    <property type="protein sequence ID" value="KIW53457.1"/>
    <property type="molecule type" value="Genomic_DNA"/>
</dbReference>
<dbReference type="Proteomes" id="UP000054342">
    <property type="component" value="Unassembled WGS sequence"/>
</dbReference>
<evidence type="ECO:0000313" key="2">
    <source>
        <dbReference type="EMBL" id="KIW53457.1"/>
    </source>
</evidence>
<dbReference type="GeneID" id="25330939"/>
<dbReference type="HOGENOM" id="CLU_1917088_0_0_1"/>
<dbReference type="SUPFAM" id="SSF53474">
    <property type="entry name" value="alpha/beta-Hydrolases"/>
    <property type="match status" value="1"/>
</dbReference>
<dbReference type="Gene3D" id="3.40.50.1820">
    <property type="entry name" value="alpha/beta hydrolase"/>
    <property type="match status" value="1"/>
</dbReference>